<proteinExistence type="predicted"/>
<organism evidence="1">
    <name type="scientific">Anguilla anguilla</name>
    <name type="common">European freshwater eel</name>
    <name type="synonym">Muraena anguilla</name>
    <dbReference type="NCBI Taxonomy" id="7936"/>
    <lineage>
        <taxon>Eukaryota</taxon>
        <taxon>Metazoa</taxon>
        <taxon>Chordata</taxon>
        <taxon>Craniata</taxon>
        <taxon>Vertebrata</taxon>
        <taxon>Euteleostomi</taxon>
        <taxon>Actinopterygii</taxon>
        <taxon>Neopterygii</taxon>
        <taxon>Teleostei</taxon>
        <taxon>Anguilliformes</taxon>
        <taxon>Anguillidae</taxon>
        <taxon>Anguilla</taxon>
    </lineage>
</organism>
<protein>
    <submittedName>
        <fullName evidence="1">Uncharacterized protein</fullName>
    </submittedName>
</protein>
<accession>A0A0E9WNH8</accession>
<sequence>MRTNFSNGREACMRLLSWIMPRNSMALVFSSDRETPSSLNVFFKAVMQRSGWEGGKSTTRKSSSRCITKGSLQLFKSIQQSDTWCHQTSAFTYSHFVQQKAL</sequence>
<dbReference type="EMBL" id="GBXM01016670">
    <property type="protein sequence ID" value="JAH91907.1"/>
    <property type="molecule type" value="Transcribed_RNA"/>
</dbReference>
<name>A0A0E9WNH8_ANGAN</name>
<reference evidence="1" key="2">
    <citation type="journal article" date="2015" name="Fish Shellfish Immunol.">
        <title>Early steps in the European eel (Anguilla anguilla)-Vibrio vulnificus interaction in the gills: Role of the RtxA13 toxin.</title>
        <authorList>
            <person name="Callol A."/>
            <person name="Pajuelo D."/>
            <person name="Ebbesson L."/>
            <person name="Teles M."/>
            <person name="MacKenzie S."/>
            <person name="Amaro C."/>
        </authorList>
    </citation>
    <scope>NUCLEOTIDE SEQUENCE</scope>
</reference>
<dbReference type="AlphaFoldDB" id="A0A0E9WNH8"/>
<evidence type="ECO:0000313" key="1">
    <source>
        <dbReference type="EMBL" id="JAH91907.1"/>
    </source>
</evidence>
<reference evidence="1" key="1">
    <citation type="submission" date="2014-11" db="EMBL/GenBank/DDBJ databases">
        <authorList>
            <person name="Amaro Gonzalez C."/>
        </authorList>
    </citation>
    <scope>NUCLEOTIDE SEQUENCE</scope>
</reference>